<accession>A0ABY6U4G7</accession>
<protein>
    <submittedName>
        <fullName evidence="3">Uncharacterized protein</fullName>
    </submittedName>
</protein>
<reference evidence="3 4" key="1">
    <citation type="submission" date="2019-06" db="EMBL/GenBank/DDBJ databases">
        <authorList>
            <person name="Broberg M."/>
        </authorList>
    </citation>
    <scope>NUCLEOTIDE SEQUENCE [LARGE SCALE GENOMIC DNA]</scope>
</reference>
<evidence type="ECO:0000313" key="4">
    <source>
        <dbReference type="Proteomes" id="UP000766486"/>
    </source>
</evidence>
<evidence type="ECO:0000313" key="3">
    <source>
        <dbReference type="EMBL" id="VUC25860.1"/>
    </source>
</evidence>
<keyword evidence="2" id="KW-0812">Transmembrane</keyword>
<keyword evidence="4" id="KW-1185">Reference proteome</keyword>
<sequence length="165" mass="17919">MVKTLDIDRSTIPGVTSAATITIHAGPTSLTTSSVTPSSQANTSPASPSSANVILPLAIALSFTLTVLFATMAYLVWKRGRHRPGKTMLDEMIEARRESPHYPSRKLSGSQVRFDKAELDARDCEIRPPLNTKHSVRTIRSPVELPATPVSRRLEAAIGKAARKF</sequence>
<dbReference type="Proteomes" id="UP000766486">
    <property type="component" value="Unassembled WGS sequence"/>
</dbReference>
<dbReference type="EMBL" id="CABFNS010000741">
    <property type="protein sequence ID" value="VUC25860.1"/>
    <property type="molecule type" value="Genomic_DNA"/>
</dbReference>
<name>A0ABY6U4G7_BIOOC</name>
<proteinExistence type="predicted"/>
<evidence type="ECO:0000256" key="2">
    <source>
        <dbReference type="SAM" id="Phobius"/>
    </source>
</evidence>
<feature type="region of interest" description="Disordered" evidence="1">
    <location>
        <begin position="28"/>
        <end position="48"/>
    </location>
</feature>
<feature type="transmembrane region" description="Helical" evidence="2">
    <location>
        <begin position="53"/>
        <end position="77"/>
    </location>
</feature>
<comment type="caution">
    <text evidence="3">The sequence shown here is derived from an EMBL/GenBank/DDBJ whole genome shotgun (WGS) entry which is preliminary data.</text>
</comment>
<keyword evidence="2" id="KW-0472">Membrane</keyword>
<organism evidence="3 4">
    <name type="scientific">Bionectria ochroleuca</name>
    <name type="common">Gliocladium roseum</name>
    <dbReference type="NCBI Taxonomy" id="29856"/>
    <lineage>
        <taxon>Eukaryota</taxon>
        <taxon>Fungi</taxon>
        <taxon>Dikarya</taxon>
        <taxon>Ascomycota</taxon>
        <taxon>Pezizomycotina</taxon>
        <taxon>Sordariomycetes</taxon>
        <taxon>Hypocreomycetidae</taxon>
        <taxon>Hypocreales</taxon>
        <taxon>Bionectriaceae</taxon>
        <taxon>Clonostachys</taxon>
    </lineage>
</organism>
<evidence type="ECO:0000256" key="1">
    <source>
        <dbReference type="SAM" id="MobiDB-lite"/>
    </source>
</evidence>
<keyword evidence="2" id="KW-1133">Transmembrane helix</keyword>
<gene>
    <name evidence="3" type="ORF">CLO192961_LOCUS176467</name>
</gene>